<name>A0A2P2E6T0_9PROT</name>
<dbReference type="Pfam" id="PF09932">
    <property type="entry name" value="DUF2164"/>
    <property type="match status" value="1"/>
</dbReference>
<dbReference type="EMBL" id="BFBR01000001">
    <property type="protein sequence ID" value="GBF56763.1"/>
    <property type="molecule type" value="Genomic_DNA"/>
</dbReference>
<evidence type="ECO:0008006" key="3">
    <source>
        <dbReference type="Google" id="ProtNLM"/>
    </source>
</evidence>
<evidence type="ECO:0000313" key="1">
    <source>
        <dbReference type="EMBL" id="GBF56763.1"/>
    </source>
</evidence>
<keyword evidence="2" id="KW-1185">Reference proteome</keyword>
<dbReference type="RefSeq" id="WP_108983617.1">
    <property type="nucleotide sequence ID" value="NZ_BFBR01000001.1"/>
</dbReference>
<comment type="caution">
    <text evidence="1">The sequence shown here is derived from an EMBL/GenBank/DDBJ whole genome shotgun (WGS) entry which is preliminary data.</text>
</comment>
<dbReference type="OrthoDB" id="6629495at2"/>
<organism evidence="1 2">
    <name type="scientific">Candidatus Phycosocius bacilliformis</name>
    <dbReference type="NCBI Taxonomy" id="1445552"/>
    <lineage>
        <taxon>Bacteria</taxon>
        <taxon>Pseudomonadati</taxon>
        <taxon>Pseudomonadota</taxon>
        <taxon>Alphaproteobacteria</taxon>
        <taxon>Caulobacterales</taxon>
        <taxon>Caulobacterales incertae sedis</taxon>
        <taxon>Candidatus Phycosocius</taxon>
    </lineage>
</organism>
<reference evidence="1 2" key="1">
    <citation type="journal article" date="2018" name="Genome Announc.">
        <title>Draft Genome Sequence of "Candidatus Phycosocius bacilliformis," an Alphaproteobacterial Ectosymbiont of the Hydrocarbon-Producing Green Alga Botryococcus braunii.</title>
        <authorList>
            <person name="Tanabe Y."/>
            <person name="Yamaguchi H."/>
            <person name="Watanabe M.M."/>
        </authorList>
    </citation>
    <scope>NUCLEOTIDE SEQUENCE [LARGE SCALE GENOMIC DNA]</scope>
    <source>
        <strain evidence="1 2">BOTRYCO-2</strain>
    </source>
</reference>
<proteinExistence type="predicted"/>
<dbReference type="AlphaFoldDB" id="A0A2P2E6T0"/>
<dbReference type="Proteomes" id="UP000245086">
    <property type="component" value="Unassembled WGS sequence"/>
</dbReference>
<gene>
    <name evidence="1" type="ORF">PbB2_00420</name>
</gene>
<sequence>MPSLPRDQRQDAIKALSQYCAENLDEPVGNLAIEALLDFIAQDLGPLFYNQGVQDAQARLQGLITELDQDIYQEPFTYWRRRK</sequence>
<dbReference type="InterPro" id="IPR018680">
    <property type="entry name" value="DUF2164"/>
</dbReference>
<protein>
    <recommendedName>
        <fullName evidence="3">DUF2164 domain-containing protein</fullName>
    </recommendedName>
</protein>
<evidence type="ECO:0000313" key="2">
    <source>
        <dbReference type="Proteomes" id="UP000245086"/>
    </source>
</evidence>
<accession>A0A2P2E6T0</accession>